<accession>A0A077ZPW4</accession>
<reference evidence="2 3" key="1">
    <citation type="submission" date="2014-06" db="EMBL/GenBank/DDBJ databases">
        <authorList>
            <person name="Swart Estienne"/>
        </authorList>
    </citation>
    <scope>NUCLEOTIDE SEQUENCE [LARGE SCALE GENOMIC DNA]</scope>
    <source>
        <strain evidence="2 3">130c</strain>
    </source>
</reference>
<dbReference type="Proteomes" id="UP000039865">
    <property type="component" value="Unassembled WGS sequence"/>
</dbReference>
<name>A0A077ZPW4_STYLE</name>
<dbReference type="SMART" id="SM01126">
    <property type="entry name" value="DDE_Tnp_IS1595"/>
    <property type="match status" value="1"/>
</dbReference>
<dbReference type="InterPro" id="IPR053164">
    <property type="entry name" value="IS1016-like_transposase"/>
</dbReference>
<proteinExistence type="predicted"/>
<organism evidence="2 3">
    <name type="scientific">Stylonychia lemnae</name>
    <name type="common">Ciliate</name>
    <dbReference type="NCBI Taxonomy" id="5949"/>
    <lineage>
        <taxon>Eukaryota</taxon>
        <taxon>Sar</taxon>
        <taxon>Alveolata</taxon>
        <taxon>Ciliophora</taxon>
        <taxon>Intramacronucleata</taxon>
        <taxon>Spirotrichea</taxon>
        <taxon>Stichotrichia</taxon>
        <taxon>Sporadotrichida</taxon>
        <taxon>Oxytrichidae</taxon>
        <taxon>Stylonychinae</taxon>
        <taxon>Stylonychia</taxon>
    </lineage>
</organism>
<evidence type="ECO:0000313" key="2">
    <source>
        <dbReference type="EMBL" id="CDW71499.1"/>
    </source>
</evidence>
<feature type="domain" description="ISXO2-like transposase" evidence="1">
    <location>
        <begin position="317"/>
        <end position="434"/>
    </location>
</feature>
<dbReference type="EMBL" id="CCKQ01000424">
    <property type="protein sequence ID" value="CDW71499.1"/>
    <property type="molecule type" value="Genomic_DNA"/>
</dbReference>
<gene>
    <name evidence="2" type="primary">Contig13855.g14783</name>
    <name evidence="2" type="ORF">STYLEM_445</name>
</gene>
<dbReference type="Pfam" id="PF12762">
    <property type="entry name" value="DDE_Tnp_IS1595"/>
    <property type="match status" value="1"/>
</dbReference>
<sequence length="480" mass="56601">MIIILQGKKVKSNKVLRLKIIKIIQRNIYQIIHENHKGKLNQNRFENFTKGKKKIENIVQEIEKEKESPEDGTQIRESETIGKFAKSTLDPKYFEKEKRAPKKKFLKTQPLKEKNKTDEIQIKQSSIQTVVESRLNVHTDNISSNLISLLSVEKLDSARSYIPLGKDVEFSIQPNQPGNLGAQCFAKKKCQFIMKINRTIIQASDGYNYRCSNRDCRSRACIREGTLFKISKLTIMEIARLIFHYYVRTYNAAQAHSELREMVNEKINPYGVPGNKFKHEDDVYRLNYKAVFTMYKHARQQIHIWTQNLYRKTKLGKFGRTVEIDESVFSHEQRDGKNEKVWVLGFYERQTKEARAIKVKDRSEETLTQVILENVEEGAEIYTDFWRGYNSLKTYYTHRVVNKAMKGYGTSEFQTTNHVECLCLMVKTLWRLQMNLIKMMTFFKIMIQIQLKIRRMNQGIHLLALKLRKKLTQMKKEFLI</sequence>
<dbReference type="PANTHER" id="PTHR47163">
    <property type="entry name" value="DDE_TNP_IS1595 DOMAIN-CONTAINING PROTEIN"/>
    <property type="match status" value="1"/>
</dbReference>
<keyword evidence="3" id="KW-1185">Reference proteome</keyword>
<dbReference type="PANTHER" id="PTHR47163:SF2">
    <property type="entry name" value="SI:DKEY-17M8.2"/>
    <property type="match status" value="1"/>
</dbReference>
<dbReference type="AlphaFoldDB" id="A0A077ZPW4"/>
<evidence type="ECO:0000259" key="1">
    <source>
        <dbReference type="SMART" id="SM01126"/>
    </source>
</evidence>
<dbReference type="InParanoid" id="A0A077ZPW4"/>
<protein>
    <recommendedName>
        <fullName evidence="1">ISXO2-like transposase domain-containing protein</fullName>
    </recommendedName>
</protein>
<dbReference type="OrthoDB" id="5862080at2759"/>
<dbReference type="InterPro" id="IPR024445">
    <property type="entry name" value="Tnp_ISXO2-like"/>
</dbReference>
<evidence type="ECO:0000313" key="3">
    <source>
        <dbReference type="Proteomes" id="UP000039865"/>
    </source>
</evidence>